<evidence type="ECO:0000259" key="1">
    <source>
        <dbReference type="Pfam" id="PF01261"/>
    </source>
</evidence>
<evidence type="ECO:0000313" key="3">
    <source>
        <dbReference type="Proteomes" id="UP000474957"/>
    </source>
</evidence>
<dbReference type="Proteomes" id="UP000474957">
    <property type="component" value="Unassembled WGS sequence"/>
</dbReference>
<accession>A0A6L5YXQ5</accession>
<dbReference type="InterPro" id="IPR013022">
    <property type="entry name" value="Xyl_isomerase-like_TIM-brl"/>
</dbReference>
<keyword evidence="3" id="KW-1185">Reference proteome</keyword>
<dbReference type="Gene3D" id="3.20.20.150">
    <property type="entry name" value="Divalent-metal-dependent TIM barrel enzymes"/>
    <property type="match status" value="1"/>
</dbReference>
<feature type="domain" description="Xylose isomerase-like TIM barrel" evidence="1">
    <location>
        <begin position="22"/>
        <end position="268"/>
    </location>
</feature>
<reference evidence="2 3" key="1">
    <citation type="submission" date="2019-10" db="EMBL/GenBank/DDBJ databases">
        <title>Cognatihalovulum marinum gen. nov. sp. nov., a new member of the family Rhodobacteraceae isolated from deep seawater of the Northwest Indian Ocean.</title>
        <authorList>
            <person name="Ruan C."/>
            <person name="Wang J."/>
            <person name="Zheng X."/>
            <person name="Song L."/>
            <person name="Zhu Y."/>
            <person name="Huang Y."/>
            <person name="Lu Z."/>
            <person name="Du W."/>
            <person name="Huang L."/>
            <person name="Dai X."/>
        </authorList>
    </citation>
    <scope>NUCLEOTIDE SEQUENCE [LARGE SCALE GENOMIC DNA]</scope>
    <source>
        <strain evidence="2 3">2CG4</strain>
    </source>
</reference>
<dbReference type="RefSeq" id="WP_154445608.1">
    <property type="nucleotide sequence ID" value="NZ_WIND01000003.1"/>
</dbReference>
<sequence>MPRPAITVFTKPWTEDLGAMADKLAALGVDGVELAVRPGYQVVPETVSRDLPRAAARLAESGLTVPSIASGYDEATIAACGEAGVGVIRICAGIDMAKGYLASVDAYRRAFDAALPALEKHGVAIGVQNHHGHNVGSAIGLRHMLEGYDPRQVCAVLDMAHCALDGEPVDMAVDIVKDRMNGLVNFKSAYYHRVTGPEEDEARFRVQWTTHDHGGYSWRALVQELRKIGFEGTFCMPAEYSPPFGVEGKQRMGDAPLPLLRHDLAHLRALIDDIYG</sequence>
<dbReference type="PANTHER" id="PTHR12110:SF41">
    <property type="entry name" value="INOSOSE DEHYDRATASE"/>
    <property type="match status" value="1"/>
</dbReference>
<comment type="caution">
    <text evidence="2">The sequence shown here is derived from an EMBL/GenBank/DDBJ whole genome shotgun (WGS) entry which is preliminary data.</text>
</comment>
<protein>
    <submittedName>
        <fullName evidence="2">TIM barrel protein</fullName>
    </submittedName>
</protein>
<dbReference type="InterPro" id="IPR036237">
    <property type="entry name" value="Xyl_isomerase-like_sf"/>
</dbReference>
<evidence type="ECO:0000313" key="2">
    <source>
        <dbReference type="EMBL" id="MSU89116.1"/>
    </source>
</evidence>
<dbReference type="PANTHER" id="PTHR12110">
    <property type="entry name" value="HYDROXYPYRUVATE ISOMERASE"/>
    <property type="match status" value="1"/>
</dbReference>
<proteinExistence type="predicted"/>
<dbReference type="SUPFAM" id="SSF51658">
    <property type="entry name" value="Xylose isomerase-like"/>
    <property type="match status" value="1"/>
</dbReference>
<dbReference type="InterPro" id="IPR050312">
    <property type="entry name" value="IolE/XylAMocC-like"/>
</dbReference>
<dbReference type="Pfam" id="PF01261">
    <property type="entry name" value="AP_endonuc_2"/>
    <property type="match status" value="1"/>
</dbReference>
<gene>
    <name evidence="2" type="ORF">GE300_05675</name>
</gene>
<dbReference type="EMBL" id="WIND01000003">
    <property type="protein sequence ID" value="MSU89116.1"/>
    <property type="molecule type" value="Genomic_DNA"/>
</dbReference>
<organism evidence="2 3">
    <name type="scientific">Halovulum marinum</name>
    <dbReference type="NCBI Taxonomy" id="2662447"/>
    <lineage>
        <taxon>Bacteria</taxon>
        <taxon>Pseudomonadati</taxon>
        <taxon>Pseudomonadota</taxon>
        <taxon>Alphaproteobacteria</taxon>
        <taxon>Rhodobacterales</taxon>
        <taxon>Paracoccaceae</taxon>
        <taxon>Halovulum</taxon>
    </lineage>
</organism>
<name>A0A6L5YXQ5_9RHOB</name>
<dbReference type="AlphaFoldDB" id="A0A6L5YXQ5"/>